<gene>
    <name evidence="3" type="ORF">AKJ31_11305</name>
</gene>
<evidence type="ECO:0000259" key="2">
    <source>
        <dbReference type="Pfam" id="PF00174"/>
    </source>
</evidence>
<accession>A0A0M0HZY3</accession>
<protein>
    <recommendedName>
        <fullName evidence="2">Oxidoreductase molybdopterin-binding domain-containing protein</fullName>
    </recommendedName>
</protein>
<evidence type="ECO:0000256" key="1">
    <source>
        <dbReference type="SAM" id="SignalP"/>
    </source>
</evidence>
<feature type="domain" description="Oxidoreductase molybdopterin-binding" evidence="2">
    <location>
        <begin position="45"/>
        <end position="120"/>
    </location>
</feature>
<name>A0A0M0HZY3_9VIBR</name>
<dbReference type="Pfam" id="PF00174">
    <property type="entry name" value="Oxidored_molyb"/>
    <property type="match status" value="1"/>
</dbReference>
<dbReference type="Proteomes" id="UP000037530">
    <property type="component" value="Unassembled WGS sequence"/>
</dbReference>
<feature type="signal peptide" evidence="1">
    <location>
        <begin position="1"/>
        <end position="18"/>
    </location>
</feature>
<comment type="caution">
    <text evidence="3">The sequence shown here is derived from an EMBL/GenBank/DDBJ whole genome shotgun (WGS) entry which is preliminary data.</text>
</comment>
<dbReference type="STRING" id="171383.AKJ31_11305"/>
<dbReference type="Gene3D" id="3.90.420.10">
    <property type="entry name" value="Oxidoreductase, molybdopterin-binding domain"/>
    <property type="match status" value="1"/>
</dbReference>
<dbReference type="OrthoDB" id="9798763at2"/>
<evidence type="ECO:0000313" key="4">
    <source>
        <dbReference type="Proteomes" id="UP000037530"/>
    </source>
</evidence>
<keyword evidence="4" id="KW-1185">Reference proteome</keyword>
<organism evidence="3 4">
    <name type="scientific">Vibrio hepatarius</name>
    <dbReference type="NCBI Taxonomy" id="171383"/>
    <lineage>
        <taxon>Bacteria</taxon>
        <taxon>Pseudomonadati</taxon>
        <taxon>Pseudomonadota</taxon>
        <taxon>Gammaproteobacteria</taxon>
        <taxon>Vibrionales</taxon>
        <taxon>Vibrionaceae</taxon>
        <taxon>Vibrio</taxon>
        <taxon>Vibrio oreintalis group</taxon>
    </lineage>
</organism>
<dbReference type="InterPro" id="IPR036374">
    <property type="entry name" value="OxRdtase_Mopterin-bd_sf"/>
</dbReference>
<keyword evidence="1" id="KW-0732">Signal</keyword>
<dbReference type="InterPro" id="IPR000572">
    <property type="entry name" value="OxRdtase_Mopterin-bd_dom"/>
</dbReference>
<evidence type="ECO:0000313" key="3">
    <source>
        <dbReference type="EMBL" id="KOO07639.1"/>
    </source>
</evidence>
<feature type="chain" id="PRO_5005600466" description="Oxidoreductase molybdopterin-binding domain-containing protein" evidence="1">
    <location>
        <begin position="19"/>
        <end position="154"/>
    </location>
</feature>
<dbReference type="PATRIC" id="fig|171383.3.peg.2308"/>
<dbReference type="SUPFAM" id="SSF56524">
    <property type="entry name" value="Oxidoreductase molybdopterin-binding domain"/>
    <property type="match status" value="1"/>
</dbReference>
<reference evidence="4" key="1">
    <citation type="submission" date="2015-08" db="EMBL/GenBank/DDBJ databases">
        <title>Vibrio galatheae sp. nov., a novel member of the Vibrionaceae family isolated from the Solomon Islands.</title>
        <authorList>
            <person name="Giubergia S."/>
            <person name="Machado H."/>
            <person name="Mateiu R.V."/>
            <person name="Gram L."/>
        </authorList>
    </citation>
    <scope>NUCLEOTIDE SEQUENCE [LARGE SCALE GENOMIC DNA]</scope>
    <source>
        <strain evidence="4">DSM 19134</strain>
    </source>
</reference>
<dbReference type="EMBL" id="LHPI01000009">
    <property type="protein sequence ID" value="KOO07639.1"/>
    <property type="molecule type" value="Genomic_DNA"/>
</dbReference>
<proteinExistence type="predicted"/>
<sequence>MGKLLSVVLLLFSFQAASTPLVFRIDDQQTITLSQQEIAQQFKPTTFTTQLPWFVDEKTVTGFRVVDLLEQYGIDDYTSVWFIGLNDYSSITTKENIIQYDPIITYEMDGETIPVRKKGPFWLMFNLSKYPELDKIEFHSQMVWQLKEIVILKQ</sequence>
<dbReference type="AlphaFoldDB" id="A0A0M0HZY3"/>